<evidence type="ECO:0000313" key="9">
    <source>
        <dbReference type="Proteomes" id="UP000002318"/>
    </source>
</evidence>
<dbReference type="RefSeq" id="WP_013256456.1">
    <property type="nucleotide sequence ID" value="NC_014364.1"/>
</dbReference>
<dbReference type="PANTHER" id="PTHR42790">
    <property type="entry name" value="AMINOTRANSFERASE"/>
    <property type="match status" value="1"/>
</dbReference>
<dbReference type="KEGG" id="ssm:Spirs_3912"/>
<dbReference type="AlphaFoldDB" id="E1R928"/>
<dbReference type="InterPro" id="IPR015424">
    <property type="entry name" value="PyrdxlP-dep_Trfase"/>
</dbReference>
<proteinExistence type="inferred from homology"/>
<keyword evidence="4" id="KW-0032">Aminotransferase</keyword>
<dbReference type="STRING" id="573413.Spirs_3912"/>
<accession>E1R928</accession>
<keyword evidence="9" id="KW-1185">Reference proteome</keyword>
<dbReference type="Gene3D" id="3.40.640.10">
    <property type="entry name" value="Type I PLP-dependent aspartate aminotransferase-like (Major domain)"/>
    <property type="match status" value="1"/>
</dbReference>
<dbReference type="InterPro" id="IPR015422">
    <property type="entry name" value="PyrdxlP-dep_Trfase_small"/>
</dbReference>
<dbReference type="InterPro" id="IPR004839">
    <property type="entry name" value="Aminotransferase_I/II_large"/>
</dbReference>
<dbReference type="GO" id="GO:0008483">
    <property type="term" value="F:transaminase activity"/>
    <property type="evidence" value="ECO:0007669"/>
    <property type="project" value="UniProtKB-KW"/>
</dbReference>
<dbReference type="Gene3D" id="3.90.1150.10">
    <property type="entry name" value="Aspartate Aminotransferase, domain 1"/>
    <property type="match status" value="1"/>
</dbReference>
<dbReference type="GO" id="GO:0030170">
    <property type="term" value="F:pyridoxal phosphate binding"/>
    <property type="evidence" value="ECO:0007669"/>
    <property type="project" value="InterPro"/>
</dbReference>
<dbReference type="HOGENOM" id="CLU_017584_0_6_12"/>
<dbReference type="GO" id="GO:1901605">
    <property type="term" value="P:alpha-amino acid metabolic process"/>
    <property type="evidence" value="ECO:0007669"/>
    <property type="project" value="TreeGrafter"/>
</dbReference>
<dbReference type="Pfam" id="PF00155">
    <property type="entry name" value="Aminotran_1_2"/>
    <property type="match status" value="1"/>
</dbReference>
<reference evidence="8 9" key="1">
    <citation type="journal article" date="2010" name="Stand. Genomic Sci.">
        <title>Complete genome sequence of Spirochaeta smaragdinae type strain (SEBR 4228).</title>
        <authorList>
            <person name="Mavromatis K."/>
            <person name="Yasawong M."/>
            <person name="Chertkov O."/>
            <person name="Lapidus A."/>
            <person name="Lucas S."/>
            <person name="Nolan M."/>
            <person name="Del Rio T.G."/>
            <person name="Tice H."/>
            <person name="Cheng J.F."/>
            <person name="Pitluck S."/>
            <person name="Liolios K."/>
            <person name="Ivanova N."/>
            <person name="Tapia R."/>
            <person name="Han C."/>
            <person name="Bruce D."/>
            <person name="Goodwin L."/>
            <person name="Pati A."/>
            <person name="Chen A."/>
            <person name="Palaniappan K."/>
            <person name="Land M."/>
            <person name="Hauser L."/>
            <person name="Chang Y.J."/>
            <person name="Jeffries C.D."/>
            <person name="Detter J.C."/>
            <person name="Rohde M."/>
            <person name="Brambilla E."/>
            <person name="Spring S."/>
            <person name="Goker M."/>
            <person name="Sikorski J."/>
            <person name="Woyke T."/>
            <person name="Bristow J."/>
            <person name="Eisen J.A."/>
            <person name="Markowitz V."/>
            <person name="Hugenholtz P."/>
            <person name="Klenk H.P."/>
            <person name="Kyrpides N.C."/>
        </authorList>
    </citation>
    <scope>NUCLEOTIDE SEQUENCE [LARGE SCALE GENOMIC DNA]</scope>
    <source>
        <strain evidence="9">DSM 11293 / JCM 15392 / SEBR 4228</strain>
    </source>
</reference>
<dbReference type="OrthoDB" id="9802328at2"/>
<comment type="similarity">
    <text evidence="2">Belongs to the class-I pyridoxal-phosphate-dependent aminotransferase family.</text>
</comment>
<feature type="domain" description="Aminotransferase class I/classII large" evidence="7">
    <location>
        <begin position="58"/>
        <end position="386"/>
    </location>
</feature>
<name>E1R928_SEDSS</name>
<evidence type="ECO:0000256" key="2">
    <source>
        <dbReference type="ARBA" id="ARBA00007441"/>
    </source>
</evidence>
<dbReference type="CDD" id="cd00609">
    <property type="entry name" value="AAT_like"/>
    <property type="match status" value="1"/>
</dbReference>
<dbReference type="FunFam" id="3.40.640.10:FF:000053">
    <property type="entry name" value="Aminotransferase, class I"/>
    <property type="match status" value="1"/>
</dbReference>
<evidence type="ECO:0000259" key="7">
    <source>
        <dbReference type="Pfam" id="PF00155"/>
    </source>
</evidence>
<organism evidence="8 9">
    <name type="scientific">Sediminispirochaeta smaragdinae (strain DSM 11293 / JCM 15392 / SEBR 4228)</name>
    <name type="common">Spirochaeta smaragdinae</name>
    <dbReference type="NCBI Taxonomy" id="573413"/>
    <lineage>
        <taxon>Bacteria</taxon>
        <taxon>Pseudomonadati</taxon>
        <taxon>Spirochaetota</taxon>
        <taxon>Spirochaetia</taxon>
        <taxon>Spirochaetales</taxon>
        <taxon>Spirochaetaceae</taxon>
        <taxon>Sediminispirochaeta</taxon>
    </lineage>
</organism>
<dbReference type="SUPFAM" id="SSF53383">
    <property type="entry name" value="PLP-dependent transferases"/>
    <property type="match status" value="1"/>
</dbReference>
<evidence type="ECO:0000256" key="6">
    <source>
        <dbReference type="ARBA" id="ARBA00022898"/>
    </source>
</evidence>
<evidence type="ECO:0000256" key="1">
    <source>
        <dbReference type="ARBA" id="ARBA00001933"/>
    </source>
</evidence>
<dbReference type="InterPro" id="IPR015421">
    <property type="entry name" value="PyrdxlP-dep_Trfase_major"/>
</dbReference>
<dbReference type="EMBL" id="CP002116">
    <property type="protein sequence ID" value="ADK82997.1"/>
    <property type="molecule type" value="Genomic_DNA"/>
</dbReference>
<evidence type="ECO:0000313" key="8">
    <source>
        <dbReference type="EMBL" id="ADK82997.1"/>
    </source>
</evidence>
<sequence>MGQFRYAERTECMESSILREILKVTAQPGMISLAGGLPSPDAFPVELVKELCDKALTTWKDSILQYGTSEGFAPLLEALSDYLKNDRHIKSAETDRILVTNGSQQILDVVAKLFIMPGDKIAVESPTYLGALQAFNPYQPVYVDIATDEEGVIPESLEEVAVKEKPKFFYLVPTFQNPTGKSIGLERRKAIADIAIKHNLLIVEDDPYGAIRYRGEPLPPIASLASDNILYSGTFSKTFAPGLRLGFVTAPKDLISWMVKAKQSIDLHTSTFVQALAALYLGEGHMKRQIPKICELYRPKQEAMLVALKKHFPSSFFFTEPEGGMFVWAEGPEGFDSLAVYEKAIERKVAYVPGRFFYTRKEDGAGTMRLNFTNSTVEQINSAIATLGELFAEHL</sequence>
<evidence type="ECO:0000256" key="5">
    <source>
        <dbReference type="ARBA" id="ARBA00022679"/>
    </source>
</evidence>
<protein>
    <submittedName>
        <fullName evidence="8">Transcriptional regulator, GntR family</fullName>
    </submittedName>
</protein>
<dbReference type="Proteomes" id="UP000002318">
    <property type="component" value="Chromosome"/>
</dbReference>
<dbReference type="InterPro" id="IPR050859">
    <property type="entry name" value="Class-I_PLP-dep_aminotransf"/>
</dbReference>
<evidence type="ECO:0000256" key="4">
    <source>
        <dbReference type="ARBA" id="ARBA00022576"/>
    </source>
</evidence>
<dbReference type="eggNOG" id="COG1167">
    <property type="taxonomic scope" value="Bacteria"/>
</dbReference>
<gene>
    <name evidence="8" type="ordered locus">Spirs_3912</name>
</gene>
<keyword evidence="5" id="KW-0808">Transferase</keyword>
<keyword evidence="6" id="KW-0663">Pyridoxal phosphate</keyword>
<comment type="subunit">
    <text evidence="3">Homodimer.</text>
</comment>
<comment type="cofactor">
    <cofactor evidence="1">
        <name>pyridoxal 5'-phosphate</name>
        <dbReference type="ChEBI" id="CHEBI:597326"/>
    </cofactor>
</comment>
<dbReference type="PANTHER" id="PTHR42790:SF19">
    <property type="entry name" value="KYNURENINE_ALPHA-AMINOADIPATE AMINOTRANSFERASE, MITOCHONDRIAL"/>
    <property type="match status" value="1"/>
</dbReference>
<evidence type="ECO:0000256" key="3">
    <source>
        <dbReference type="ARBA" id="ARBA00011738"/>
    </source>
</evidence>